<proteinExistence type="predicted"/>
<evidence type="ECO:0000313" key="3">
    <source>
        <dbReference type="Proteomes" id="UP000076858"/>
    </source>
</evidence>
<dbReference type="InterPro" id="IPR013087">
    <property type="entry name" value="Znf_C2H2_type"/>
</dbReference>
<dbReference type="SMART" id="SM00355">
    <property type="entry name" value="ZnF_C2H2"/>
    <property type="match status" value="2"/>
</dbReference>
<evidence type="ECO:0000313" key="2">
    <source>
        <dbReference type="EMBL" id="KZS06527.1"/>
    </source>
</evidence>
<feature type="domain" description="C2H2-type" evidence="1">
    <location>
        <begin position="7"/>
        <end position="32"/>
    </location>
</feature>
<name>A0A164P597_9CRUS</name>
<dbReference type="Proteomes" id="UP000076858">
    <property type="component" value="Unassembled WGS sequence"/>
</dbReference>
<evidence type="ECO:0000259" key="1">
    <source>
        <dbReference type="SMART" id="SM00355"/>
    </source>
</evidence>
<keyword evidence="3" id="KW-1185">Reference proteome</keyword>
<gene>
    <name evidence="2" type="ORF">APZ42_029996</name>
</gene>
<dbReference type="AlphaFoldDB" id="A0A164P597"/>
<feature type="domain" description="C2H2-type" evidence="1">
    <location>
        <begin position="40"/>
        <end position="62"/>
    </location>
</feature>
<protein>
    <recommendedName>
        <fullName evidence="1">C2H2-type domain-containing protein</fullName>
    </recommendedName>
</protein>
<sequence length="420" mass="48139">MDCAFEISCPVIDCKAQRRMKQQMLSHYRVVHRGDADFKAPCFECEKEFRTEIALRKHLSRHHVLFFNNEAAAVIPALEVPRPQSVNSDLHQPILSSKICILQTISSKCLTSLSNFIRSDSALYLLNLSHERKFNQVDLKTVMEATKEFVNKEVLAVLSRAIASLEDSGCTHTERVAPLTELYKSIFAPDPFQGLKTQYRQYQYYTKYFGMISPIKILLPQLTQDYGRVQTRKPQNFKKQEYVVVPFFSQLKVLLSMDDVYDKNFSDKFKSPDLLSHFEDGSSYLENSLFQSHPHAIQIHLYLDEVQICDALGSKVFNNKLVFVYFTIGNLEIKFRTSFNQINLLAIFFNHQVEKYGMNVLLKPVIDEIKQLEQGIDINIRGNLQKVFGTLTILTADNLASHSVGGFKIAVTVPTLTKPF</sequence>
<organism evidence="2 3">
    <name type="scientific">Daphnia magna</name>
    <dbReference type="NCBI Taxonomy" id="35525"/>
    <lineage>
        <taxon>Eukaryota</taxon>
        <taxon>Metazoa</taxon>
        <taxon>Ecdysozoa</taxon>
        <taxon>Arthropoda</taxon>
        <taxon>Crustacea</taxon>
        <taxon>Branchiopoda</taxon>
        <taxon>Diplostraca</taxon>
        <taxon>Cladocera</taxon>
        <taxon>Anomopoda</taxon>
        <taxon>Daphniidae</taxon>
        <taxon>Daphnia</taxon>
    </lineage>
</organism>
<accession>A0A164P597</accession>
<dbReference type="EMBL" id="LRGB01002689">
    <property type="protein sequence ID" value="KZS06527.1"/>
    <property type="molecule type" value="Genomic_DNA"/>
</dbReference>
<reference evidence="2 3" key="1">
    <citation type="submission" date="2016-03" db="EMBL/GenBank/DDBJ databases">
        <title>EvidentialGene: Evidence-directed Construction of Genes on Genomes.</title>
        <authorList>
            <person name="Gilbert D.G."/>
            <person name="Choi J.-H."/>
            <person name="Mockaitis K."/>
            <person name="Colbourne J."/>
            <person name="Pfrender M."/>
        </authorList>
    </citation>
    <scope>NUCLEOTIDE SEQUENCE [LARGE SCALE GENOMIC DNA]</scope>
    <source>
        <strain evidence="2 3">Xinb3</strain>
        <tissue evidence="2">Complete organism</tissue>
    </source>
</reference>
<comment type="caution">
    <text evidence="2">The sequence shown here is derived from an EMBL/GenBank/DDBJ whole genome shotgun (WGS) entry which is preliminary data.</text>
</comment>
<dbReference type="OrthoDB" id="6380672at2759"/>
<dbReference type="Gene3D" id="3.30.160.60">
    <property type="entry name" value="Classic Zinc Finger"/>
    <property type="match status" value="1"/>
</dbReference>